<name>A0A3R6GTR8_9FIRM</name>
<evidence type="ECO:0000313" key="7">
    <source>
        <dbReference type="Proteomes" id="UP000284051"/>
    </source>
</evidence>
<dbReference type="GO" id="GO:0046872">
    <property type="term" value="F:metal ion binding"/>
    <property type="evidence" value="ECO:0007669"/>
    <property type="project" value="UniProtKB-KW"/>
</dbReference>
<dbReference type="InterPro" id="IPR012312">
    <property type="entry name" value="Hemerythrin-like"/>
</dbReference>
<keyword evidence="2" id="KW-0479">Metal-binding</keyword>
<dbReference type="InterPro" id="IPR050669">
    <property type="entry name" value="Hemerythrin"/>
</dbReference>
<accession>A0A3R6GTR8</accession>
<evidence type="ECO:0000313" key="5">
    <source>
        <dbReference type="EMBL" id="RHA67869.1"/>
    </source>
</evidence>
<dbReference type="EMBL" id="QSFP01000006">
    <property type="protein sequence ID" value="RHA67869.1"/>
    <property type="molecule type" value="Genomic_DNA"/>
</dbReference>
<dbReference type="Proteomes" id="UP000284051">
    <property type="component" value="Unassembled WGS sequence"/>
</dbReference>
<gene>
    <name evidence="6" type="ORF">DW264_17525</name>
    <name evidence="5" type="ORF">DW927_06850</name>
</gene>
<dbReference type="Gene3D" id="1.20.120.50">
    <property type="entry name" value="Hemerythrin-like"/>
    <property type="match status" value="2"/>
</dbReference>
<dbReference type="RefSeq" id="WP_015520545.1">
    <property type="nucleotide sequence ID" value="NZ_CP097279.1"/>
</dbReference>
<dbReference type="PANTHER" id="PTHR37164:SF1">
    <property type="entry name" value="BACTERIOHEMERYTHRIN"/>
    <property type="match status" value="1"/>
</dbReference>
<evidence type="ECO:0000256" key="1">
    <source>
        <dbReference type="ARBA" id="ARBA00010587"/>
    </source>
</evidence>
<dbReference type="SUPFAM" id="SSF47188">
    <property type="entry name" value="Hemerythrin-like"/>
    <property type="match status" value="2"/>
</dbReference>
<dbReference type="InterPro" id="IPR035938">
    <property type="entry name" value="Hemerythrin-like_sf"/>
</dbReference>
<dbReference type="AlphaFoldDB" id="A0A3R6GTR8"/>
<evidence type="ECO:0000259" key="4">
    <source>
        <dbReference type="Pfam" id="PF01814"/>
    </source>
</evidence>
<evidence type="ECO:0000256" key="2">
    <source>
        <dbReference type="ARBA" id="ARBA00022723"/>
    </source>
</evidence>
<dbReference type="InterPro" id="IPR012827">
    <property type="entry name" value="Hemerythrin_metal-bd"/>
</dbReference>
<sequence length="303" mass="35685">MGWEIHIFIQKKSGIYHGMEDFIMYKFTDDYLIGIDEIDNEHRRLFQMINEAIDLSKESSDTSVISKNLVSGLKNYAATHFAHEEAYMEHIHDPELPIQKKEHEAFTKKINTFALDTSSPEAARQSLNDLLAYLARWLYRHILSSDTMIGKMSSISADEEDPFAFCEKYKTGVELIDTEHRRLFEIIHDTNDLIHAELLHDKYDEIMHLLVELKDYTEFHFRDEENLMERIHYPEISAQKRAHTAFVERLVEVDLTDLDEMDDNQQEYLIDLINFLSGWLINHILGSDKKIGEYMREHGIKEE</sequence>
<proteinExistence type="inferred from homology"/>
<evidence type="ECO:0000313" key="6">
    <source>
        <dbReference type="EMBL" id="RHG25246.1"/>
    </source>
</evidence>
<dbReference type="PANTHER" id="PTHR37164">
    <property type="entry name" value="BACTERIOHEMERYTHRIN"/>
    <property type="match status" value="1"/>
</dbReference>
<feature type="domain" description="Hemerythrin-like" evidence="4">
    <location>
        <begin position="34"/>
        <end position="148"/>
    </location>
</feature>
<evidence type="ECO:0000313" key="8">
    <source>
        <dbReference type="Proteomes" id="UP000284465"/>
    </source>
</evidence>
<dbReference type="Pfam" id="PF01814">
    <property type="entry name" value="Hemerythrin"/>
    <property type="match status" value="2"/>
</dbReference>
<comment type="caution">
    <text evidence="6">The sequence shown here is derived from an EMBL/GenBank/DDBJ whole genome shotgun (WGS) entry which is preliminary data.</text>
</comment>
<comment type="similarity">
    <text evidence="1">Belongs to the hemerythrin family.</text>
</comment>
<protein>
    <submittedName>
        <fullName evidence="6">Hemerythrin</fullName>
    </submittedName>
</protein>
<reference evidence="7 8" key="1">
    <citation type="submission" date="2018-08" db="EMBL/GenBank/DDBJ databases">
        <title>A genome reference for cultivated species of the human gut microbiota.</title>
        <authorList>
            <person name="Zou Y."/>
            <person name="Xue W."/>
            <person name="Luo G."/>
        </authorList>
    </citation>
    <scope>NUCLEOTIDE SEQUENCE [LARGE SCALE GENOMIC DNA]</scope>
    <source>
        <strain evidence="6 7">AM22-21LB</strain>
        <strain evidence="5 8">AM43-11</strain>
    </source>
</reference>
<feature type="domain" description="Hemerythrin-like" evidence="4">
    <location>
        <begin position="171"/>
        <end position="291"/>
    </location>
</feature>
<dbReference type="NCBIfam" id="NF033749">
    <property type="entry name" value="bact_hemeryth"/>
    <property type="match status" value="2"/>
</dbReference>
<dbReference type="Proteomes" id="UP000284465">
    <property type="component" value="Unassembled WGS sequence"/>
</dbReference>
<dbReference type="NCBIfam" id="TIGR02481">
    <property type="entry name" value="hemeryth_dom"/>
    <property type="match status" value="2"/>
</dbReference>
<organism evidence="6 7">
    <name type="scientific">Roseburia intestinalis</name>
    <dbReference type="NCBI Taxonomy" id="166486"/>
    <lineage>
        <taxon>Bacteria</taxon>
        <taxon>Bacillati</taxon>
        <taxon>Bacillota</taxon>
        <taxon>Clostridia</taxon>
        <taxon>Lachnospirales</taxon>
        <taxon>Lachnospiraceae</taxon>
        <taxon>Roseburia</taxon>
    </lineage>
</organism>
<evidence type="ECO:0000256" key="3">
    <source>
        <dbReference type="ARBA" id="ARBA00023004"/>
    </source>
</evidence>
<keyword evidence="3" id="KW-0408">Iron</keyword>
<dbReference type="CDD" id="cd12107">
    <property type="entry name" value="Hemerythrin"/>
    <property type="match status" value="2"/>
</dbReference>
<dbReference type="EMBL" id="QRID01000027">
    <property type="protein sequence ID" value="RHG25246.1"/>
    <property type="molecule type" value="Genomic_DNA"/>
</dbReference>